<evidence type="ECO:0000313" key="5">
    <source>
        <dbReference type="EMBL" id="KKR33333.1"/>
    </source>
</evidence>
<dbReference type="Proteomes" id="UP000034137">
    <property type="component" value="Unassembled WGS sequence"/>
</dbReference>
<dbReference type="Pfam" id="PF05193">
    <property type="entry name" value="Peptidase_M16_C"/>
    <property type="match status" value="1"/>
</dbReference>
<dbReference type="PROSITE" id="PS00143">
    <property type="entry name" value="INSULINASE"/>
    <property type="match status" value="1"/>
</dbReference>
<accession>A0A0G0PZK8</accession>
<gene>
    <name evidence="5" type="ORF">UT64_C0010G0007</name>
</gene>
<proteinExistence type="inferred from homology"/>
<feature type="domain" description="Peptidase M16 N-terminal" evidence="3">
    <location>
        <begin position="20"/>
        <end position="160"/>
    </location>
</feature>
<dbReference type="SUPFAM" id="SSF63411">
    <property type="entry name" value="LuxS/MPP-like metallohydrolase"/>
    <property type="match status" value="2"/>
</dbReference>
<comment type="caution">
    <text evidence="5">The sequence shown here is derived from an EMBL/GenBank/DDBJ whole genome shotgun (WGS) entry which is preliminary data.</text>
</comment>
<dbReference type="GO" id="GO:0004222">
    <property type="term" value="F:metalloendopeptidase activity"/>
    <property type="evidence" value="ECO:0007669"/>
    <property type="project" value="InterPro"/>
</dbReference>
<dbReference type="PANTHER" id="PTHR11851:SF49">
    <property type="entry name" value="MITOCHONDRIAL-PROCESSING PEPTIDASE SUBUNIT ALPHA"/>
    <property type="match status" value="1"/>
</dbReference>
<dbReference type="GO" id="GO:0046872">
    <property type="term" value="F:metal ion binding"/>
    <property type="evidence" value="ECO:0007669"/>
    <property type="project" value="InterPro"/>
</dbReference>
<dbReference type="EMBL" id="LBXO01000010">
    <property type="protein sequence ID" value="KKR33333.1"/>
    <property type="molecule type" value="Genomic_DNA"/>
</dbReference>
<dbReference type="InterPro" id="IPR007863">
    <property type="entry name" value="Peptidase_M16_C"/>
</dbReference>
<evidence type="ECO:0000256" key="2">
    <source>
        <dbReference type="RuleBase" id="RU004447"/>
    </source>
</evidence>
<dbReference type="InterPro" id="IPR001431">
    <property type="entry name" value="Pept_M16_Zn_BS"/>
</dbReference>
<dbReference type="Pfam" id="PF00675">
    <property type="entry name" value="Peptidase_M16"/>
    <property type="match status" value="1"/>
</dbReference>
<evidence type="ECO:0000259" key="4">
    <source>
        <dbReference type="Pfam" id="PF05193"/>
    </source>
</evidence>
<evidence type="ECO:0000313" key="6">
    <source>
        <dbReference type="Proteomes" id="UP000034137"/>
    </source>
</evidence>
<dbReference type="Gene3D" id="3.30.830.10">
    <property type="entry name" value="Metalloenzyme, LuxS/M16 peptidase-like"/>
    <property type="match status" value="2"/>
</dbReference>
<dbReference type="AlphaFoldDB" id="A0A0G0PZK8"/>
<comment type="similarity">
    <text evidence="1 2">Belongs to the peptidase M16 family.</text>
</comment>
<dbReference type="GO" id="GO:0006508">
    <property type="term" value="P:proteolysis"/>
    <property type="evidence" value="ECO:0007669"/>
    <property type="project" value="InterPro"/>
</dbReference>
<sequence>MFNLQKLKNGLTLVTAPIEGTKTITALVMVGTGSRYEEKQLTGISHFLEHMFFKGTKKRPTTKILSSEMDSTGGDFNAFTSKESTGFWMKVDASKTETALDIVSDMLLNSKFDKAEIEREKGVIIEEINMYADNPMMYIEDVFEECLYGDTPAGRDTSGTKETVSKFTREDFIRYFTGQYKPGNSVICLAGNIKPGTVKKVEKYFADFAAKHERIDFKEKDIVAVNQSSPALKINFKKTDQAHLSLGVHAYSHGHPDEMALKLLSIILGGSMSSRLFIELRERRGLAYYVRTSVEGYSDSGYLSTQAGVKMEKIDEAIKVILKEYKKIREELIKPDELQRVKDLIKGKIVIQLESSDDVAEWYGRQAAMMLTQQRSKKRGREAVYSPEEFIKKINKVTAKDIRRVANDIFIGKNLNLAVIGPYKDEDRFKKLLKF</sequence>
<dbReference type="PANTHER" id="PTHR11851">
    <property type="entry name" value="METALLOPROTEASE"/>
    <property type="match status" value="1"/>
</dbReference>
<reference evidence="5 6" key="1">
    <citation type="journal article" date="2015" name="Nature">
        <title>rRNA introns, odd ribosomes, and small enigmatic genomes across a large radiation of phyla.</title>
        <authorList>
            <person name="Brown C.T."/>
            <person name="Hug L.A."/>
            <person name="Thomas B.C."/>
            <person name="Sharon I."/>
            <person name="Castelle C.J."/>
            <person name="Singh A."/>
            <person name="Wilkins M.J."/>
            <person name="Williams K.H."/>
            <person name="Banfield J.F."/>
        </authorList>
    </citation>
    <scope>NUCLEOTIDE SEQUENCE [LARGE SCALE GENOMIC DNA]</scope>
</reference>
<evidence type="ECO:0000259" key="3">
    <source>
        <dbReference type="Pfam" id="PF00675"/>
    </source>
</evidence>
<dbReference type="PATRIC" id="fig|1618642.3.peg.274"/>
<name>A0A0G0PZK8_9BACT</name>
<evidence type="ECO:0000256" key="1">
    <source>
        <dbReference type="ARBA" id="ARBA00007261"/>
    </source>
</evidence>
<dbReference type="InterPro" id="IPR011249">
    <property type="entry name" value="Metalloenz_LuxS/M16"/>
</dbReference>
<dbReference type="InterPro" id="IPR011765">
    <property type="entry name" value="Pept_M16_N"/>
</dbReference>
<protein>
    <submittedName>
        <fullName evidence="5">Peptidase M16 domain protein</fullName>
    </submittedName>
</protein>
<dbReference type="InterPro" id="IPR050361">
    <property type="entry name" value="MPP/UQCRC_Complex"/>
</dbReference>
<feature type="domain" description="Peptidase M16 C-terminal" evidence="4">
    <location>
        <begin position="166"/>
        <end position="343"/>
    </location>
</feature>
<organism evidence="5 6">
    <name type="scientific">Candidatus Falkowbacteria bacterium GW2011_GWF2_39_8</name>
    <dbReference type="NCBI Taxonomy" id="1618642"/>
    <lineage>
        <taxon>Bacteria</taxon>
        <taxon>Candidatus Falkowiibacteriota</taxon>
    </lineage>
</organism>